<dbReference type="GO" id="GO:0003964">
    <property type="term" value="F:RNA-directed DNA polymerase activity"/>
    <property type="evidence" value="ECO:0007669"/>
    <property type="project" value="UniProtKB-KW"/>
</dbReference>
<keyword evidence="1" id="KW-0808">Transferase</keyword>
<accession>A0ABT0F6M8</accession>
<keyword evidence="1" id="KW-0695">RNA-directed DNA polymerase</keyword>
<protein>
    <submittedName>
        <fullName evidence="1">Group II intron reverse transcriptase/maturase</fullName>
    </submittedName>
</protein>
<dbReference type="EMBL" id="JAKNRW010000036">
    <property type="protein sequence ID" value="MCK1793499.1"/>
    <property type="molecule type" value="Genomic_DNA"/>
</dbReference>
<sequence>ACKSAFNGRGPWWNSGASHMNQALPKKLWDSLGLVSILDTINLLSRIT</sequence>
<keyword evidence="2" id="KW-1185">Reference proteome</keyword>
<evidence type="ECO:0000313" key="1">
    <source>
        <dbReference type="EMBL" id="MCK1793499.1"/>
    </source>
</evidence>
<feature type="non-terminal residue" evidence="1">
    <location>
        <position position="1"/>
    </location>
</feature>
<gene>
    <name evidence="1" type="ORF">L9059_25660</name>
</gene>
<evidence type="ECO:0000313" key="2">
    <source>
        <dbReference type="Proteomes" id="UP001299876"/>
    </source>
</evidence>
<name>A0ABT0F6M8_9PSED</name>
<comment type="caution">
    <text evidence="1">The sequence shown here is derived from an EMBL/GenBank/DDBJ whole genome shotgun (WGS) entry which is preliminary data.</text>
</comment>
<organism evidence="1 2">
    <name type="scientific">Pseudomonas violetae</name>
    <dbReference type="NCBI Taxonomy" id="2915813"/>
    <lineage>
        <taxon>Bacteria</taxon>
        <taxon>Pseudomonadati</taxon>
        <taxon>Pseudomonadota</taxon>
        <taxon>Gammaproteobacteria</taxon>
        <taxon>Pseudomonadales</taxon>
        <taxon>Pseudomonadaceae</taxon>
        <taxon>Pseudomonas</taxon>
    </lineage>
</organism>
<reference evidence="1 2" key="1">
    <citation type="submission" date="2022-02" db="EMBL/GenBank/DDBJ databases">
        <title>Comparative genomics of the first Antarctic Pseudomonas spp. capable of biotransforming 2,4,6-Trinitrotoluene.</title>
        <authorList>
            <person name="Cabrera M.A."/>
            <person name="Marquez S.L."/>
            <person name="Perez-Donoso J.M."/>
        </authorList>
    </citation>
    <scope>NUCLEOTIDE SEQUENCE [LARGE SCALE GENOMIC DNA]</scope>
    <source>
        <strain evidence="1 2">TNT19</strain>
    </source>
</reference>
<dbReference type="Proteomes" id="UP001299876">
    <property type="component" value="Unassembled WGS sequence"/>
</dbReference>
<proteinExistence type="predicted"/>
<keyword evidence="1" id="KW-0548">Nucleotidyltransferase</keyword>